<proteinExistence type="predicted"/>
<gene>
    <name evidence="1" type="ORF">LLCLJKAH_00160</name>
</gene>
<sequence length="176" mass="20403">MIKLKNLSIKHHAIINLGTDIKKVPIYQDDLGRLVTDMFKRMSPITLKLLVVDDGFIRGWDQDVTMLTLYEKCSIIEVDPKTLPPGFFNESNRPYWMWTEELGVSRRPLTSEELIYNNTAERDKRLTAALTRYQTLQIVSGVRALSQSERQDLDDVKHKVVVLNDLDLTKEITDWP</sequence>
<dbReference type="Proteomes" id="UP000596247">
    <property type="component" value="Chromosome"/>
</dbReference>
<organism evidence="1 2">
    <name type="scientific">Klebsiella phage vB_KvM-Eowyn</name>
    <dbReference type="NCBI Taxonomy" id="2762819"/>
    <lineage>
        <taxon>Viruses</taxon>
        <taxon>Duplodnaviria</taxon>
        <taxon>Heunggongvirae</taxon>
        <taxon>Uroviricota</taxon>
        <taxon>Caudoviricetes</taxon>
        <taxon>Chimalliviridae</taxon>
        <taxon>Eowynvirus</taxon>
        <taxon>Eowynvirus eowyn</taxon>
    </lineage>
</organism>
<evidence type="ECO:0000313" key="1">
    <source>
        <dbReference type="EMBL" id="CAD5236149.1"/>
    </source>
</evidence>
<protein>
    <recommendedName>
        <fullName evidence="3">Tail fiber assembly protein</fullName>
    </recommendedName>
</protein>
<name>A0A7R8R6F8_9CAUD</name>
<reference evidence="1 2" key="1">
    <citation type="submission" date="2020-09" db="EMBL/GenBank/DDBJ databases">
        <authorList>
            <person name="Jameson E."/>
        </authorList>
    </citation>
    <scope>NUCLEOTIDE SEQUENCE [LARGE SCALE GENOMIC DNA]</scope>
</reference>
<evidence type="ECO:0000313" key="2">
    <source>
        <dbReference type="Proteomes" id="UP000596247"/>
    </source>
</evidence>
<dbReference type="EMBL" id="LR881104">
    <property type="protein sequence ID" value="CAD5236149.1"/>
    <property type="molecule type" value="Genomic_DNA"/>
</dbReference>
<keyword evidence="2" id="KW-1185">Reference proteome</keyword>
<evidence type="ECO:0008006" key="3">
    <source>
        <dbReference type="Google" id="ProtNLM"/>
    </source>
</evidence>
<accession>A0A7R8R6F8</accession>